<protein>
    <submittedName>
        <fullName evidence="2">Uncharacterized protein</fullName>
    </submittedName>
</protein>
<feature type="signal peptide" evidence="1">
    <location>
        <begin position="1"/>
        <end position="24"/>
    </location>
</feature>
<name>A0A2A3EP56_APICC</name>
<accession>A0A2A3EP56</accession>
<dbReference type="AlphaFoldDB" id="A0A2A3EP56"/>
<dbReference type="Proteomes" id="UP000242457">
    <property type="component" value="Unassembled WGS sequence"/>
</dbReference>
<keyword evidence="1" id="KW-0732">Signal</keyword>
<gene>
    <name evidence="2" type="ORF">APICC_06885</name>
</gene>
<keyword evidence="3" id="KW-1185">Reference proteome</keyword>
<evidence type="ECO:0000313" key="3">
    <source>
        <dbReference type="Proteomes" id="UP000242457"/>
    </source>
</evidence>
<feature type="chain" id="PRO_5012313803" evidence="1">
    <location>
        <begin position="25"/>
        <end position="225"/>
    </location>
</feature>
<reference evidence="2 3" key="1">
    <citation type="submission" date="2014-07" db="EMBL/GenBank/DDBJ databases">
        <title>Genomic and transcriptomic analysis on Apis cerana provide comprehensive insights into honey bee biology.</title>
        <authorList>
            <person name="Diao Q."/>
            <person name="Sun L."/>
            <person name="Zheng H."/>
            <person name="Zheng H."/>
            <person name="Xu S."/>
            <person name="Wang S."/>
            <person name="Zeng Z."/>
            <person name="Hu F."/>
            <person name="Su S."/>
            <person name="Wu J."/>
        </authorList>
    </citation>
    <scope>NUCLEOTIDE SEQUENCE [LARGE SCALE GENOMIC DNA]</scope>
    <source>
        <tissue evidence="2">Pupae without intestine</tissue>
    </source>
</reference>
<evidence type="ECO:0000313" key="2">
    <source>
        <dbReference type="EMBL" id="PBC33593.1"/>
    </source>
</evidence>
<evidence type="ECO:0000256" key="1">
    <source>
        <dbReference type="SAM" id="SignalP"/>
    </source>
</evidence>
<dbReference type="STRING" id="94128.A0A2A3EP56"/>
<dbReference type="OrthoDB" id="8197686at2759"/>
<organism evidence="2 3">
    <name type="scientific">Apis cerana cerana</name>
    <name type="common">Oriental honeybee</name>
    <dbReference type="NCBI Taxonomy" id="94128"/>
    <lineage>
        <taxon>Eukaryota</taxon>
        <taxon>Metazoa</taxon>
        <taxon>Ecdysozoa</taxon>
        <taxon>Arthropoda</taxon>
        <taxon>Hexapoda</taxon>
        <taxon>Insecta</taxon>
        <taxon>Pterygota</taxon>
        <taxon>Neoptera</taxon>
        <taxon>Endopterygota</taxon>
        <taxon>Hymenoptera</taxon>
        <taxon>Apocrita</taxon>
        <taxon>Aculeata</taxon>
        <taxon>Apoidea</taxon>
        <taxon>Anthophila</taxon>
        <taxon>Apidae</taxon>
        <taxon>Apis</taxon>
    </lineage>
</organism>
<dbReference type="EMBL" id="KZ288200">
    <property type="protein sequence ID" value="PBC33593.1"/>
    <property type="molecule type" value="Genomic_DNA"/>
</dbReference>
<proteinExistence type="predicted"/>
<sequence length="225" mass="25060">MKHGLRTLCLLIYISTGITVIVESIEEESASSTNEGENRAGFDEGFGSCLAGKRYATLECLNRGALTALRSIDRKDDLDLGDVHLERADGHERREVLDWDYDPKDFGSVVRAATELMERRSLRWSLDNVYPGLELRAGPTLNGNGVLEFVVNEKSTVFGDRQTLGPGDTRVFSISKQHGSEPMPFFMVRIWAESTFAISWFQEAPPAGSTVKATRSVEPPYTSYF</sequence>